<evidence type="ECO:0000313" key="2">
    <source>
        <dbReference type="Proteomes" id="UP000000852"/>
    </source>
</evidence>
<accession>C6Y3C7</accession>
<evidence type="ECO:0000313" key="1">
    <source>
        <dbReference type="EMBL" id="ACU05352.1"/>
    </source>
</evidence>
<dbReference type="STRING" id="485917.Phep_3157"/>
<keyword evidence="2" id="KW-1185">Reference proteome</keyword>
<protein>
    <submittedName>
        <fullName evidence="1">Uncharacterized protein</fullName>
    </submittedName>
</protein>
<proteinExistence type="predicted"/>
<reference evidence="1 2" key="1">
    <citation type="journal article" date="2009" name="Stand. Genomic Sci.">
        <title>Complete genome sequence of Pedobacter heparinus type strain (HIM 762-3).</title>
        <authorList>
            <person name="Han C."/>
            <person name="Spring S."/>
            <person name="Lapidus A."/>
            <person name="Del Rio T.G."/>
            <person name="Tice H."/>
            <person name="Copeland A."/>
            <person name="Cheng J.F."/>
            <person name="Lucas S."/>
            <person name="Chen F."/>
            <person name="Nolan M."/>
            <person name="Bruce D."/>
            <person name="Goodwin L."/>
            <person name="Pitluck S."/>
            <person name="Ivanova N."/>
            <person name="Mavromatis K."/>
            <person name="Mikhailova N."/>
            <person name="Pati A."/>
            <person name="Chen A."/>
            <person name="Palaniappan K."/>
            <person name="Land M."/>
            <person name="Hauser L."/>
            <person name="Chang Y.J."/>
            <person name="Jeffries C.C."/>
            <person name="Saunders E."/>
            <person name="Chertkov O."/>
            <person name="Brettin T."/>
            <person name="Goker M."/>
            <person name="Rohde M."/>
            <person name="Bristow J."/>
            <person name="Eisen J.A."/>
            <person name="Markowitz V."/>
            <person name="Hugenholtz P."/>
            <person name="Kyrpides N.C."/>
            <person name="Klenk H.P."/>
            <person name="Detter J.C."/>
        </authorList>
    </citation>
    <scope>NUCLEOTIDE SEQUENCE [LARGE SCALE GENOMIC DNA]</scope>
    <source>
        <strain evidence="2">ATCC 13125 / DSM 2366 / CIP 104194 / JCM 7457 / NBRC 12017 / NCIMB 9290 / NRRL B-14731 / HIM 762-3</strain>
    </source>
</reference>
<dbReference type="Proteomes" id="UP000000852">
    <property type="component" value="Chromosome"/>
</dbReference>
<dbReference type="KEGG" id="phe:Phep_3157"/>
<dbReference type="eggNOG" id="ENOG50334DA">
    <property type="taxonomic scope" value="Bacteria"/>
</dbReference>
<dbReference type="EMBL" id="CP001681">
    <property type="protein sequence ID" value="ACU05352.1"/>
    <property type="molecule type" value="Genomic_DNA"/>
</dbReference>
<dbReference type="AlphaFoldDB" id="C6Y3C7"/>
<gene>
    <name evidence="1" type="ordered locus">Phep_3157</name>
</gene>
<name>C6Y3C7_PEDHD</name>
<organism evidence="1 2">
    <name type="scientific">Pedobacter heparinus (strain ATCC 13125 / DSM 2366 / CIP 104194 / JCM 7457 / NBRC 12017 / NCIMB 9290 / NRRL B-14731 / HIM 762-3)</name>
    <dbReference type="NCBI Taxonomy" id="485917"/>
    <lineage>
        <taxon>Bacteria</taxon>
        <taxon>Pseudomonadati</taxon>
        <taxon>Bacteroidota</taxon>
        <taxon>Sphingobacteriia</taxon>
        <taxon>Sphingobacteriales</taxon>
        <taxon>Sphingobacteriaceae</taxon>
        <taxon>Pedobacter</taxon>
    </lineage>
</organism>
<dbReference type="HOGENOM" id="CLU_2194445_0_0_10"/>
<sequence length="108" mass="12489">MSLSDCFPEQFRQEFAERNLKIGSVIRVMVNDTNPPKEKRFILVGQSYDKLIFATIFINSEINPNIFPTQELRDLNLELLADSRSYLSHDSFAEVPIFNNVMQNGFLT</sequence>